<dbReference type="InterPro" id="IPR051678">
    <property type="entry name" value="AGP_Transferase"/>
</dbReference>
<dbReference type="CDD" id="cd05154">
    <property type="entry name" value="ACAD10_11_N-like"/>
    <property type="match status" value="1"/>
</dbReference>
<keyword evidence="3" id="KW-1185">Reference proteome</keyword>
<dbReference type="InterPro" id="IPR041726">
    <property type="entry name" value="ACAD10_11_N"/>
</dbReference>
<evidence type="ECO:0000313" key="2">
    <source>
        <dbReference type="EMBL" id="AMB87588.1"/>
    </source>
</evidence>
<dbReference type="SUPFAM" id="SSF56112">
    <property type="entry name" value="Protein kinase-like (PK-like)"/>
    <property type="match status" value="1"/>
</dbReference>
<dbReference type="Pfam" id="PF01636">
    <property type="entry name" value="APH"/>
    <property type="match status" value="1"/>
</dbReference>
<dbReference type="AlphaFoldDB" id="A0A0X1T695"/>
<dbReference type="InterPro" id="IPR002575">
    <property type="entry name" value="Aminoglycoside_PTrfase"/>
</dbReference>
<dbReference type="KEGG" id="pagb:AWM79_20745"/>
<evidence type="ECO:0000259" key="1">
    <source>
        <dbReference type="Pfam" id="PF01636"/>
    </source>
</evidence>
<dbReference type="PANTHER" id="PTHR21310">
    <property type="entry name" value="AMINOGLYCOSIDE PHOSPHOTRANSFERASE-RELATED-RELATED"/>
    <property type="match status" value="1"/>
</dbReference>
<dbReference type="EMBL" id="CP014135">
    <property type="protein sequence ID" value="AMB87588.1"/>
    <property type="molecule type" value="Genomic_DNA"/>
</dbReference>
<dbReference type="Gene3D" id="3.30.200.20">
    <property type="entry name" value="Phosphorylase Kinase, domain 1"/>
    <property type="match status" value="1"/>
</dbReference>
<organism evidence="2 3">
    <name type="scientific">Pseudomonas agarici</name>
    <dbReference type="NCBI Taxonomy" id="46677"/>
    <lineage>
        <taxon>Bacteria</taxon>
        <taxon>Pseudomonadati</taxon>
        <taxon>Pseudomonadota</taxon>
        <taxon>Gammaproteobacteria</taxon>
        <taxon>Pseudomonadales</taxon>
        <taxon>Pseudomonadaceae</taxon>
        <taxon>Pseudomonas</taxon>
    </lineage>
</organism>
<dbReference type="InterPro" id="IPR011009">
    <property type="entry name" value="Kinase-like_dom_sf"/>
</dbReference>
<name>A0A0X1T695_PSEAA</name>
<dbReference type="RefSeq" id="WP_060783677.1">
    <property type="nucleotide sequence ID" value="NZ_CP014135.1"/>
</dbReference>
<dbReference type="Gene3D" id="3.90.1200.10">
    <property type="match status" value="1"/>
</dbReference>
<dbReference type="PANTHER" id="PTHR21310:SF57">
    <property type="entry name" value="BLR2944 PROTEIN"/>
    <property type="match status" value="1"/>
</dbReference>
<dbReference type="STRING" id="46677.AWM79_20745"/>
<proteinExistence type="predicted"/>
<protein>
    <submittedName>
        <fullName evidence="2">Aminoglycoside phosphotransferase</fullName>
    </submittedName>
</protein>
<reference evidence="2 3" key="1">
    <citation type="submission" date="2016-01" db="EMBL/GenBank/DDBJ databases">
        <authorList>
            <person name="McClelland M."/>
            <person name="Jain A."/>
            <person name="Saraogi P."/>
            <person name="Mendelson R."/>
            <person name="Westerman R."/>
            <person name="SanMiguel P."/>
            <person name="Csonka L."/>
        </authorList>
    </citation>
    <scope>NUCLEOTIDE SEQUENCE [LARGE SCALE GENOMIC DNA]</scope>
    <source>
        <strain evidence="2 3">NCPPB 2472</strain>
    </source>
</reference>
<feature type="domain" description="Aminoglycoside phosphotransferase" evidence="1">
    <location>
        <begin position="29"/>
        <end position="273"/>
    </location>
</feature>
<dbReference type="Proteomes" id="UP000063229">
    <property type="component" value="Chromosome"/>
</dbReference>
<gene>
    <name evidence="2" type="ORF">AWM79_20745</name>
</gene>
<sequence>MNDTMRIALQTYVATQARAVHVQFREHSLLSGGAIQENWRVIADVTGGPYAGVLALVIRADSPSGVSVSHGRAQEFQLLKAAFEAGVTVPEPLWLCTDVGVIGRPFIVMRKVAGLAAGHVVVKNLGLGGDRQALTFRLGAELATIHTIRPPRQDLAFLPRYEESPALYAVNRCRMFLDRHHTPHPALEWGLRWLERHAPDCTERVLAHRDFRTGNYMVDEHGLTAILDWEFAGWSDPLEDLGWFCAKCWRFGATALEAGGIGERADFYNGYASVSGKPVPTEQVYYWEVMAHLNWAIIAIQQAERHLSGEESSLLLALTGHIVAELEYEILRMTEVD</sequence>
<dbReference type="GO" id="GO:0016740">
    <property type="term" value="F:transferase activity"/>
    <property type="evidence" value="ECO:0007669"/>
    <property type="project" value="UniProtKB-KW"/>
</dbReference>
<accession>A0A0X1T695</accession>
<keyword evidence="2" id="KW-0808">Transferase</keyword>
<evidence type="ECO:0000313" key="3">
    <source>
        <dbReference type="Proteomes" id="UP000063229"/>
    </source>
</evidence>